<dbReference type="SMART" id="SM00882">
    <property type="entry name" value="CoA_trans"/>
    <property type="match status" value="1"/>
</dbReference>
<dbReference type="Gene3D" id="3.40.1080.10">
    <property type="entry name" value="Glutaconate Coenzyme A-transferase"/>
    <property type="match status" value="1"/>
</dbReference>
<evidence type="ECO:0000313" key="3">
    <source>
        <dbReference type="EMBL" id="TGE38990.1"/>
    </source>
</evidence>
<dbReference type="SUPFAM" id="SSF100950">
    <property type="entry name" value="NagB/RpiA/CoA transferase-like"/>
    <property type="match status" value="1"/>
</dbReference>
<evidence type="ECO:0000256" key="2">
    <source>
        <dbReference type="ARBA" id="ARBA00022679"/>
    </source>
</evidence>
<dbReference type="InterPro" id="IPR004165">
    <property type="entry name" value="CoA_trans_fam_I"/>
</dbReference>
<proteinExistence type="inferred from homology"/>
<dbReference type="Pfam" id="PF01144">
    <property type="entry name" value="CoA_trans"/>
    <property type="match status" value="1"/>
</dbReference>
<organism evidence="3 4">
    <name type="scientific">Desulfosporosinus fructosivorans</name>
    <dbReference type="NCBI Taxonomy" id="2018669"/>
    <lineage>
        <taxon>Bacteria</taxon>
        <taxon>Bacillati</taxon>
        <taxon>Bacillota</taxon>
        <taxon>Clostridia</taxon>
        <taxon>Eubacteriales</taxon>
        <taxon>Desulfitobacteriaceae</taxon>
        <taxon>Desulfosporosinus</taxon>
    </lineage>
</organism>
<comment type="similarity">
    <text evidence="1">Belongs to the 3-oxoacid CoA-transferase subunit A family.</text>
</comment>
<evidence type="ECO:0000313" key="4">
    <source>
        <dbReference type="Proteomes" id="UP000298460"/>
    </source>
</evidence>
<dbReference type="EMBL" id="SPQQ01000002">
    <property type="protein sequence ID" value="TGE38990.1"/>
    <property type="molecule type" value="Genomic_DNA"/>
</dbReference>
<dbReference type="RefSeq" id="WP_135545484.1">
    <property type="nucleotide sequence ID" value="NZ_SPQQ01000002.1"/>
</dbReference>
<dbReference type="InterPro" id="IPR012792">
    <property type="entry name" value="3-oxoacid_CoA-transf_A"/>
</dbReference>
<comment type="caution">
    <text evidence="3">The sequence shown here is derived from an EMBL/GenBank/DDBJ whole genome shotgun (WGS) entry which is preliminary data.</text>
</comment>
<keyword evidence="4" id="KW-1185">Reference proteome</keyword>
<dbReference type="Proteomes" id="UP000298460">
    <property type="component" value="Unassembled WGS sequence"/>
</dbReference>
<name>A0A4Z0R855_9FIRM</name>
<gene>
    <name evidence="3" type="ORF">E4K67_05850</name>
</gene>
<protein>
    <submittedName>
        <fullName evidence="3">3-oxoacid CoA-transferase subunit A</fullName>
    </submittedName>
</protein>
<dbReference type="PROSITE" id="PS01273">
    <property type="entry name" value="COA_TRANSF_1"/>
    <property type="match status" value="1"/>
</dbReference>
<keyword evidence="2 3" id="KW-0808">Transferase</keyword>
<evidence type="ECO:0000256" key="1">
    <source>
        <dbReference type="ARBA" id="ARBA00005612"/>
    </source>
</evidence>
<dbReference type="InterPro" id="IPR004163">
    <property type="entry name" value="CoA_transf_BS"/>
</dbReference>
<sequence>MTNVISLNEAISKLENGMTIMVGGFIGCGAPNELLEEICRKEVNGLTLIANDTGILGDAMSQLIVQRCVSKLIATHIGTNKETGRQMSAGELVVKLVPQGTLVEQIRAAGAGLGGILTPTGIGTIVEDGKQKLVVNGSEYLLELPVRANVALLNAYKADKAGNLVYRRAARNFNPVMAMAADLVIAQVDNIVEIGEIDPDEVMTPGIFVDFLVQKQPREVTHVGQ</sequence>
<accession>A0A4Z0R855</accession>
<dbReference type="GO" id="GO:0008410">
    <property type="term" value="F:CoA-transferase activity"/>
    <property type="evidence" value="ECO:0007669"/>
    <property type="project" value="InterPro"/>
</dbReference>
<dbReference type="PANTHER" id="PTHR13707">
    <property type="entry name" value="KETOACID-COENZYME A TRANSFERASE"/>
    <property type="match status" value="1"/>
</dbReference>
<dbReference type="OrthoDB" id="9777193at2"/>
<dbReference type="PANTHER" id="PTHR13707:SF60">
    <property type="entry name" value="ACETATE COA-TRANSFERASE SUBUNIT ALPHA"/>
    <property type="match status" value="1"/>
</dbReference>
<dbReference type="AlphaFoldDB" id="A0A4Z0R855"/>
<dbReference type="InterPro" id="IPR037171">
    <property type="entry name" value="NagB/RpiA_transferase-like"/>
</dbReference>
<reference evidence="3 4" key="1">
    <citation type="submission" date="2019-03" db="EMBL/GenBank/DDBJ databases">
        <title>Draft Genome Sequence of Desulfosporosinus fructosivorans Strain 63.6F, Isolated from Marine Sediment in the Baltic Sea.</title>
        <authorList>
            <person name="Hausmann B."/>
            <person name="Vandieken V."/>
            <person name="Pjevac P."/>
            <person name="Schreck K."/>
            <person name="Herbold C.W."/>
            <person name="Loy A."/>
        </authorList>
    </citation>
    <scope>NUCLEOTIDE SEQUENCE [LARGE SCALE GENOMIC DNA]</scope>
    <source>
        <strain evidence="3 4">63.6F</strain>
    </source>
</reference>
<dbReference type="NCBIfam" id="TIGR02429">
    <property type="entry name" value="pcaI_scoA_fam"/>
    <property type="match status" value="1"/>
</dbReference>